<sequence length="565" mass="62813">MEKKKETFPALISDSKNRVKWANSAYKKMVGQPECSCLESTVCCYNDNSEGPLTSMINGEVVLKDESFPASALGLSASMFHKNVPFPFQMVEDHLFHEVEKGQQIISGASLNMPGLERHLHMKKVVSKPLLALNPNALVRVHSNGNHSGGFSMVKLDNYIATAPAIIDTDAWPKTLRLNECNHERDSLQILYVGISNIPDVAEEMFHLAVGDYLFHEVEKGQQIISGASLNMPGLERHLHMKKVAWGARKLQVNGIKGGGAAGRVKASGGWPRARSRSALVRVHGNGNHSGGFSMVKLDNYIATAPAIIDTDAWPKTLRLNECNHERDSLQKLYVGISNIPDVAEEMFHLAISYHAARAYDCAVYCLKDAMPTSIFPHFVPEIPSASSLSPAQIQVIAAKFTKEEFSHPLMINATFSHPQSQSHQIILEEHNCALLDSFLEEVEKNQSPNLEDFHEEDVEGVNFVLLMEEQGRLIQDAGARFDMEELQQTLRKDGAVSCSESLSSKDSHQILEEQNCALLDSLLEDVEKNRSLNLDKFPKEDLEGVDFVLLMEEQGALFLQQTER</sequence>
<reference evidence="1 2" key="1">
    <citation type="journal article" date="2021" name="Nat. Plants">
        <title>The Taxus genome provides insights into paclitaxel biosynthesis.</title>
        <authorList>
            <person name="Xiong X."/>
            <person name="Gou J."/>
            <person name="Liao Q."/>
            <person name="Li Y."/>
            <person name="Zhou Q."/>
            <person name="Bi G."/>
            <person name="Li C."/>
            <person name="Du R."/>
            <person name="Wang X."/>
            <person name="Sun T."/>
            <person name="Guo L."/>
            <person name="Liang H."/>
            <person name="Lu P."/>
            <person name="Wu Y."/>
            <person name="Zhang Z."/>
            <person name="Ro D.K."/>
            <person name="Shang Y."/>
            <person name="Huang S."/>
            <person name="Yan J."/>
        </authorList>
    </citation>
    <scope>NUCLEOTIDE SEQUENCE [LARGE SCALE GENOMIC DNA]</scope>
    <source>
        <strain evidence="1">Ta-2019</strain>
    </source>
</reference>
<evidence type="ECO:0000313" key="1">
    <source>
        <dbReference type="EMBL" id="KAH9305900.1"/>
    </source>
</evidence>
<dbReference type="Proteomes" id="UP000824469">
    <property type="component" value="Unassembled WGS sequence"/>
</dbReference>
<protein>
    <submittedName>
        <fullName evidence="1">Uncharacterized protein</fullName>
    </submittedName>
</protein>
<gene>
    <name evidence="1" type="ORF">KI387_010304</name>
</gene>
<accession>A0AA38KUK2</accession>
<proteinExistence type="predicted"/>
<organism evidence="1 2">
    <name type="scientific">Taxus chinensis</name>
    <name type="common">Chinese yew</name>
    <name type="synonym">Taxus wallichiana var. chinensis</name>
    <dbReference type="NCBI Taxonomy" id="29808"/>
    <lineage>
        <taxon>Eukaryota</taxon>
        <taxon>Viridiplantae</taxon>
        <taxon>Streptophyta</taxon>
        <taxon>Embryophyta</taxon>
        <taxon>Tracheophyta</taxon>
        <taxon>Spermatophyta</taxon>
        <taxon>Pinopsida</taxon>
        <taxon>Pinidae</taxon>
        <taxon>Conifers II</taxon>
        <taxon>Cupressales</taxon>
        <taxon>Taxaceae</taxon>
        <taxon>Taxus</taxon>
    </lineage>
</organism>
<keyword evidence="2" id="KW-1185">Reference proteome</keyword>
<dbReference type="EMBL" id="JAHRHJ020000008">
    <property type="protein sequence ID" value="KAH9305900.1"/>
    <property type="molecule type" value="Genomic_DNA"/>
</dbReference>
<comment type="caution">
    <text evidence="1">The sequence shown here is derived from an EMBL/GenBank/DDBJ whole genome shotgun (WGS) entry which is preliminary data.</text>
</comment>
<name>A0AA38KUK2_TAXCH</name>
<dbReference type="AlphaFoldDB" id="A0AA38KUK2"/>
<evidence type="ECO:0000313" key="2">
    <source>
        <dbReference type="Proteomes" id="UP000824469"/>
    </source>
</evidence>